<evidence type="ECO:0000313" key="3">
    <source>
        <dbReference type="Proteomes" id="UP000766550"/>
    </source>
</evidence>
<feature type="transmembrane region" description="Helical" evidence="1">
    <location>
        <begin position="146"/>
        <end position="165"/>
    </location>
</feature>
<dbReference type="EMBL" id="JAHQXF010000001">
    <property type="protein sequence ID" value="MBV0923972.1"/>
    <property type="molecule type" value="Genomic_DNA"/>
</dbReference>
<keyword evidence="1" id="KW-1133">Transmembrane helix</keyword>
<evidence type="ECO:0000256" key="1">
    <source>
        <dbReference type="SAM" id="Phobius"/>
    </source>
</evidence>
<keyword evidence="3" id="KW-1185">Reference proteome</keyword>
<protein>
    <submittedName>
        <fullName evidence="2">Metal-dependent hydrolase</fullName>
    </submittedName>
</protein>
<proteinExistence type="predicted"/>
<gene>
    <name evidence="2" type="ORF">KTS45_07120</name>
</gene>
<accession>A0A8J7Y4C3</accession>
<dbReference type="Pfam" id="PF04307">
    <property type="entry name" value="YdjM"/>
    <property type="match status" value="1"/>
</dbReference>
<reference evidence="2 3" key="1">
    <citation type="submission" date="2021-06" db="EMBL/GenBank/DDBJ databases">
        <title>New haloarchaea isolates fom saline soil.</title>
        <authorList>
            <person name="Duran-Viseras A."/>
            <person name="Sanchez-Porro C.S."/>
            <person name="Ventosa A."/>
        </authorList>
    </citation>
    <scope>NUCLEOTIDE SEQUENCE [LARGE SCALE GENOMIC DNA]</scope>
    <source>
        <strain evidence="2 3">JCM 183640</strain>
    </source>
</reference>
<evidence type="ECO:0000313" key="2">
    <source>
        <dbReference type="EMBL" id="MBV0923972.1"/>
    </source>
</evidence>
<dbReference type="AlphaFoldDB" id="A0A8J7Y4C3"/>
<sequence>MFPWTHAAFGYVLLLVLAVSLSRRVSRAELIAVVVGTQLPDLVDKPLAWWLSVLPSGRSLAHSLVVAVPLSALVLAVAWRRSHPEVGAAFALGYASHLLGDTYVELLYWRTEDLTFLLYPFLPAYPYDDGVRFGEFLGAIEVTTPLLLGVAVAAVVGSGFLVHFLRAPWLPE</sequence>
<dbReference type="GO" id="GO:0016787">
    <property type="term" value="F:hydrolase activity"/>
    <property type="evidence" value="ECO:0007669"/>
    <property type="project" value="UniProtKB-KW"/>
</dbReference>
<keyword evidence="1" id="KW-0812">Transmembrane</keyword>
<dbReference type="OrthoDB" id="206308at2157"/>
<keyword evidence="2" id="KW-0378">Hydrolase</keyword>
<comment type="caution">
    <text evidence="2">The sequence shown here is derived from an EMBL/GenBank/DDBJ whole genome shotgun (WGS) entry which is preliminary data.</text>
</comment>
<name>A0A8J7Y4C3_9EURY</name>
<keyword evidence="1" id="KW-0472">Membrane</keyword>
<dbReference type="InterPro" id="IPR007404">
    <property type="entry name" value="YdjM-like"/>
</dbReference>
<organism evidence="2 3">
    <name type="scientific">Haloarcula limicola</name>
    <dbReference type="NCBI Taxonomy" id="1429915"/>
    <lineage>
        <taxon>Archaea</taxon>
        <taxon>Methanobacteriati</taxon>
        <taxon>Methanobacteriota</taxon>
        <taxon>Stenosarchaea group</taxon>
        <taxon>Halobacteria</taxon>
        <taxon>Halobacteriales</taxon>
        <taxon>Haloarculaceae</taxon>
        <taxon>Haloarcula</taxon>
    </lineage>
</organism>
<dbReference type="Proteomes" id="UP000766550">
    <property type="component" value="Unassembled WGS sequence"/>
</dbReference>
<dbReference type="RefSeq" id="WP_162317055.1">
    <property type="nucleotide sequence ID" value="NZ_JAHQXF010000001.1"/>
</dbReference>